<feature type="domain" description="HTH CENPB-type" evidence="2">
    <location>
        <begin position="29"/>
        <end position="100"/>
    </location>
</feature>
<reference evidence="3 4" key="1">
    <citation type="submission" date="2016-04" db="EMBL/GenBank/DDBJ databases">
        <title>Genome analyses suggest a sexual origin of heterokaryosis in a supposedly ancient asexual fungus.</title>
        <authorList>
            <person name="Ropars J."/>
            <person name="Sedzielewska K."/>
            <person name="Noel J."/>
            <person name="Charron P."/>
            <person name="Farinelli L."/>
            <person name="Marton T."/>
            <person name="Kruger M."/>
            <person name="Pelin A."/>
            <person name="Brachmann A."/>
            <person name="Corradi N."/>
        </authorList>
    </citation>
    <scope>NUCLEOTIDE SEQUENCE [LARGE SCALE GENOMIC DNA]</scope>
    <source>
        <strain evidence="3 4">A5</strain>
    </source>
</reference>
<name>A0A2N0PS52_9GLOM</name>
<dbReference type="Gene3D" id="1.10.10.60">
    <property type="entry name" value="Homeodomain-like"/>
    <property type="match status" value="1"/>
</dbReference>
<evidence type="ECO:0000313" key="4">
    <source>
        <dbReference type="Proteomes" id="UP000232722"/>
    </source>
</evidence>
<keyword evidence="1" id="KW-0238">DNA-binding</keyword>
<evidence type="ECO:0000313" key="3">
    <source>
        <dbReference type="EMBL" id="PKC09651.1"/>
    </source>
</evidence>
<evidence type="ECO:0000256" key="1">
    <source>
        <dbReference type="ARBA" id="ARBA00023125"/>
    </source>
</evidence>
<dbReference type="InterPro" id="IPR006600">
    <property type="entry name" value="HTH_CenpB_DNA-bd_dom"/>
</dbReference>
<dbReference type="SUPFAM" id="SSF46689">
    <property type="entry name" value="Homeodomain-like"/>
    <property type="match status" value="1"/>
</dbReference>
<dbReference type="EMBL" id="LLXJ01000440">
    <property type="protein sequence ID" value="PKC09651.1"/>
    <property type="molecule type" value="Genomic_DNA"/>
</dbReference>
<evidence type="ECO:0000259" key="2">
    <source>
        <dbReference type="PROSITE" id="PS51253"/>
    </source>
</evidence>
<dbReference type="Proteomes" id="UP000232722">
    <property type="component" value="Unassembled WGS sequence"/>
</dbReference>
<dbReference type="Pfam" id="PF03221">
    <property type="entry name" value="HTH_Tnp_Tc5"/>
    <property type="match status" value="1"/>
</dbReference>
<dbReference type="PROSITE" id="PS51253">
    <property type="entry name" value="HTH_CENPB"/>
    <property type="match status" value="1"/>
</dbReference>
<organism evidence="3 4">
    <name type="scientific">Rhizophagus irregularis</name>
    <dbReference type="NCBI Taxonomy" id="588596"/>
    <lineage>
        <taxon>Eukaryota</taxon>
        <taxon>Fungi</taxon>
        <taxon>Fungi incertae sedis</taxon>
        <taxon>Mucoromycota</taxon>
        <taxon>Glomeromycotina</taxon>
        <taxon>Glomeromycetes</taxon>
        <taxon>Glomerales</taxon>
        <taxon>Glomeraceae</taxon>
        <taxon>Rhizophagus</taxon>
    </lineage>
</organism>
<dbReference type="PANTHER" id="PTHR19303">
    <property type="entry name" value="TRANSPOSON"/>
    <property type="match status" value="1"/>
</dbReference>
<proteinExistence type="predicted"/>
<dbReference type="PANTHER" id="PTHR19303:SF70">
    <property type="entry name" value="HTH CENPB-TYPE DOMAIN-CONTAINING PROTEIN"/>
    <property type="match status" value="1"/>
</dbReference>
<comment type="caution">
    <text evidence="3">The sequence shown here is derived from an EMBL/GenBank/DDBJ whole genome shotgun (WGS) entry which is preliminary data.</text>
</comment>
<dbReference type="GO" id="GO:0003677">
    <property type="term" value="F:DNA binding"/>
    <property type="evidence" value="ECO:0007669"/>
    <property type="project" value="UniProtKB-KW"/>
</dbReference>
<dbReference type="AlphaFoldDB" id="A0A2N0PS52"/>
<sequence length="117" mass="13687">MSEIENTVSDILKNKDKWLLLDLDSEESKKQRERPVQFPEVEEAMTLWVTNALEADLVINTDILREKAEFFARSFEVNNFKASNGWISNFKKCHNMKEYVKWGEAASVSLETLDEER</sequence>
<dbReference type="InterPro" id="IPR009057">
    <property type="entry name" value="Homeodomain-like_sf"/>
</dbReference>
<dbReference type="InterPro" id="IPR050863">
    <property type="entry name" value="CenT-Element_Derived"/>
</dbReference>
<gene>
    <name evidence="3" type="ORF">RhiirA5_375264</name>
</gene>
<dbReference type="GO" id="GO:0005634">
    <property type="term" value="C:nucleus"/>
    <property type="evidence" value="ECO:0007669"/>
    <property type="project" value="TreeGrafter"/>
</dbReference>
<dbReference type="SMART" id="SM00674">
    <property type="entry name" value="CENPB"/>
    <property type="match status" value="1"/>
</dbReference>
<protein>
    <submittedName>
        <fullName evidence="3">CenpB-DNA-bind-domain-containing protein</fullName>
    </submittedName>
</protein>
<reference evidence="3 4" key="2">
    <citation type="submission" date="2017-09" db="EMBL/GenBank/DDBJ databases">
        <title>Extensive intraspecific genome diversity in a model arbuscular mycorrhizal fungus.</title>
        <authorList>
            <person name="Chen E.C."/>
            <person name="Morin E."/>
            <person name="Beaudet D."/>
            <person name="Noel J."/>
            <person name="Ndikumana S."/>
            <person name="Charron P."/>
            <person name="St-Onge C."/>
            <person name="Giorgi J."/>
            <person name="Grigoriev I.V."/>
            <person name="Roux C."/>
            <person name="Martin F.M."/>
            <person name="Corradi N."/>
        </authorList>
    </citation>
    <scope>NUCLEOTIDE SEQUENCE [LARGE SCALE GENOMIC DNA]</scope>
    <source>
        <strain evidence="3 4">A5</strain>
    </source>
</reference>
<dbReference type="VEuPathDB" id="FungiDB:RhiirA1_471162"/>
<accession>A0A2N0PS52</accession>